<reference evidence="1" key="1">
    <citation type="submission" date="2021-01" db="EMBL/GenBank/DDBJ databases">
        <authorList>
            <person name="Corre E."/>
            <person name="Pelletier E."/>
            <person name="Niang G."/>
            <person name="Scheremetjew M."/>
            <person name="Finn R."/>
            <person name="Kale V."/>
            <person name="Holt S."/>
            <person name="Cochrane G."/>
            <person name="Meng A."/>
            <person name="Brown T."/>
            <person name="Cohen L."/>
        </authorList>
    </citation>
    <scope>NUCLEOTIDE SEQUENCE</scope>
    <source>
        <strain evidence="1">CCCM811</strain>
    </source>
</reference>
<sequence length="139" mass="15108">MFPKPSLASSSEYEYLIPNILATTFEQMLLLDGGKGESLKPFLQDVVQPKGLLGGLLGVVVTCPSIVPKILQHVGPKPIIKWVGDVAAMVSYAAVNTFTNTNEAKNKVASWFKTEPVRFRARQALDAIKYGSGGDFNDH</sequence>
<evidence type="ECO:0000313" key="1">
    <source>
        <dbReference type="EMBL" id="CAE0663252.1"/>
    </source>
</evidence>
<dbReference type="EMBL" id="HBIV01020590">
    <property type="protein sequence ID" value="CAE0663252.1"/>
    <property type="molecule type" value="Transcribed_RNA"/>
</dbReference>
<gene>
    <name evidence="1" type="ORF">LGLO00237_LOCUS14854</name>
</gene>
<dbReference type="AlphaFoldDB" id="A0A6U3DS93"/>
<proteinExistence type="predicted"/>
<organism evidence="1">
    <name type="scientific">Lotharella globosa</name>
    <dbReference type="NCBI Taxonomy" id="91324"/>
    <lineage>
        <taxon>Eukaryota</taxon>
        <taxon>Sar</taxon>
        <taxon>Rhizaria</taxon>
        <taxon>Cercozoa</taxon>
        <taxon>Chlorarachniophyceae</taxon>
        <taxon>Lotharella</taxon>
    </lineage>
</organism>
<dbReference type="PANTHER" id="PTHR32098">
    <property type="entry name" value="LYCOPENE BETA/EPSILON CYCLASE PROTEIN"/>
    <property type="match status" value="1"/>
</dbReference>
<accession>A0A6U3DS93</accession>
<dbReference type="PANTHER" id="PTHR32098:SF5">
    <property type="entry name" value="LYCOPENE BETA_EPSILON CYCLASE PROTEIN"/>
    <property type="match status" value="1"/>
</dbReference>
<name>A0A6U3DS93_9EUKA</name>
<protein>
    <submittedName>
        <fullName evidence="1">Uncharacterized protein</fullName>
    </submittedName>
</protein>